<dbReference type="KEGG" id="abac:LuPra_05040"/>
<keyword evidence="1" id="KW-0472">Membrane</keyword>
<gene>
    <name evidence="2" type="ORF">LuPra_05040</name>
</gene>
<keyword evidence="3" id="KW-1185">Reference proteome</keyword>
<feature type="transmembrane region" description="Helical" evidence="1">
    <location>
        <begin position="14"/>
        <end position="35"/>
    </location>
</feature>
<keyword evidence="1" id="KW-1133">Transmembrane helix</keyword>
<reference evidence="2 3" key="1">
    <citation type="journal article" date="2016" name="Genome Announc.">
        <title>First Complete Genome Sequence of a Subdivision 6 Acidobacterium Strain.</title>
        <authorList>
            <person name="Huang S."/>
            <person name="Vieira S."/>
            <person name="Bunk B."/>
            <person name="Riedel T."/>
            <person name="Sproer C."/>
            <person name="Overmann J."/>
        </authorList>
    </citation>
    <scope>NUCLEOTIDE SEQUENCE [LARGE SCALE GENOMIC DNA]</scope>
    <source>
        <strain evidence="3">DSM 100886 HEG_-6_39</strain>
    </source>
</reference>
<protein>
    <submittedName>
        <fullName evidence="2">Uncharacterized protein</fullName>
    </submittedName>
</protein>
<evidence type="ECO:0000256" key="1">
    <source>
        <dbReference type="SAM" id="Phobius"/>
    </source>
</evidence>
<evidence type="ECO:0000313" key="3">
    <source>
        <dbReference type="Proteomes" id="UP000076079"/>
    </source>
</evidence>
<organism evidence="2 3">
    <name type="scientific">Luteitalea pratensis</name>
    <dbReference type="NCBI Taxonomy" id="1855912"/>
    <lineage>
        <taxon>Bacteria</taxon>
        <taxon>Pseudomonadati</taxon>
        <taxon>Acidobacteriota</taxon>
        <taxon>Vicinamibacteria</taxon>
        <taxon>Vicinamibacterales</taxon>
        <taxon>Vicinamibacteraceae</taxon>
        <taxon>Luteitalea</taxon>
    </lineage>
</organism>
<dbReference type="STRING" id="1855912.LuPra_05040"/>
<dbReference type="OrthoDB" id="329514at2"/>
<accession>A0A143PUC4</accession>
<keyword evidence="1" id="KW-0812">Transmembrane</keyword>
<feature type="transmembrane region" description="Helical" evidence="1">
    <location>
        <begin position="128"/>
        <end position="147"/>
    </location>
</feature>
<dbReference type="AlphaFoldDB" id="A0A143PUC4"/>
<feature type="transmembrane region" description="Helical" evidence="1">
    <location>
        <begin position="56"/>
        <end position="77"/>
    </location>
</feature>
<dbReference type="RefSeq" id="WP_110173296.1">
    <property type="nucleotide sequence ID" value="NZ_CP015136.1"/>
</dbReference>
<proteinExistence type="predicted"/>
<evidence type="ECO:0000313" key="2">
    <source>
        <dbReference type="EMBL" id="AMY11778.1"/>
    </source>
</evidence>
<dbReference type="EMBL" id="CP015136">
    <property type="protein sequence ID" value="AMY11778.1"/>
    <property type="molecule type" value="Genomic_DNA"/>
</dbReference>
<name>A0A143PUC4_LUTPR</name>
<dbReference type="Proteomes" id="UP000076079">
    <property type="component" value="Chromosome"/>
</dbReference>
<sequence>MAALYPIVLFLHSLTRWVVVLGAIWLIVAALSSLGRTSSVETSPVRVPWRVYMGGLHLQFLLGVILLLVSPLALAAWADLGAAMKVRPMRFFAIEHTTMMVVAIVVAQMGAVRARKARDAAGAARTTLTFAGLSLVVILVAIPWPFLGQIARPLLRAW</sequence>
<feature type="transmembrane region" description="Helical" evidence="1">
    <location>
        <begin position="89"/>
        <end position="107"/>
    </location>
</feature>
<reference evidence="3" key="2">
    <citation type="submission" date="2016-04" db="EMBL/GenBank/DDBJ databases">
        <title>First Complete Genome Sequence of a Subdivision 6 Acidobacterium.</title>
        <authorList>
            <person name="Huang S."/>
            <person name="Vieira S."/>
            <person name="Bunk B."/>
            <person name="Riedel T."/>
            <person name="Sproeer C."/>
            <person name="Overmann J."/>
        </authorList>
    </citation>
    <scope>NUCLEOTIDE SEQUENCE [LARGE SCALE GENOMIC DNA]</scope>
    <source>
        <strain evidence="3">DSM 100886 HEG_-6_39</strain>
    </source>
</reference>